<protein>
    <submittedName>
        <fullName evidence="1">Uncharacterized protein</fullName>
    </submittedName>
</protein>
<name>A0A6F8XHS8_9GAMM</name>
<evidence type="ECO:0000313" key="2">
    <source>
        <dbReference type="Proteomes" id="UP000501053"/>
    </source>
</evidence>
<proteinExistence type="predicted"/>
<keyword evidence="2" id="KW-1185">Reference proteome</keyword>
<reference evidence="1 2" key="1">
    <citation type="submission" date="2020-03" db="EMBL/GenBank/DDBJ databases">
        <title>Complete Genome Sequence of Halomonas meridiana strain Eplume2, isolated from hydrothermal-plume in the north east Pacific Ocean.</title>
        <authorList>
            <person name="Kurihara Y."/>
            <person name="Kawai S."/>
            <person name="Sakai A."/>
            <person name="Galipon J."/>
            <person name="Arakawa K."/>
        </authorList>
    </citation>
    <scope>NUCLEOTIDE SEQUENCE [LARGE SCALE GENOMIC DNA]</scope>
    <source>
        <strain evidence="1 2">Eplume2</strain>
    </source>
</reference>
<dbReference type="EMBL" id="AP022869">
    <property type="protein sequence ID" value="BCB73364.1"/>
    <property type="molecule type" value="Genomic_DNA"/>
</dbReference>
<sequence>MRESEVRCQMCSISFRRRGVASKDAADSGRVSPFGGVAGAGSGNGGRFRWNRASIAVT</sequence>
<organism evidence="1 2">
    <name type="scientific">Vreelandella aquamarina</name>
    <dbReference type="NCBI Taxonomy" id="77097"/>
    <lineage>
        <taxon>Bacteria</taxon>
        <taxon>Pseudomonadati</taxon>
        <taxon>Pseudomonadota</taxon>
        <taxon>Gammaproteobacteria</taxon>
        <taxon>Oceanospirillales</taxon>
        <taxon>Halomonadaceae</taxon>
        <taxon>Vreelandella</taxon>
    </lineage>
</organism>
<dbReference type="Proteomes" id="UP000501053">
    <property type="component" value="Chromosome"/>
</dbReference>
<dbReference type="AlphaFoldDB" id="A0A6F8XHS8"/>
<evidence type="ECO:0000313" key="1">
    <source>
        <dbReference type="EMBL" id="BCB73364.1"/>
    </source>
</evidence>
<accession>A0A6F8XHS8</accession>
<gene>
    <name evidence="1" type="ORF">HMEPL2_37150</name>
</gene>